<proteinExistence type="predicted"/>
<reference evidence="1" key="1">
    <citation type="journal article" date="2020" name="Stud. Mycol.">
        <title>101 Dothideomycetes genomes: a test case for predicting lifestyles and emergence of pathogens.</title>
        <authorList>
            <person name="Haridas S."/>
            <person name="Albert R."/>
            <person name="Binder M."/>
            <person name="Bloem J."/>
            <person name="Labutti K."/>
            <person name="Salamov A."/>
            <person name="Andreopoulos B."/>
            <person name="Baker S."/>
            <person name="Barry K."/>
            <person name="Bills G."/>
            <person name="Bluhm B."/>
            <person name="Cannon C."/>
            <person name="Castanera R."/>
            <person name="Culley D."/>
            <person name="Daum C."/>
            <person name="Ezra D."/>
            <person name="Gonzalez J."/>
            <person name="Henrissat B."/>
            <person name="Kuo A."/>
            <person name="Liang C."/>
            <person name="Lipzen A."/>
            <person name="Lutzoni F."/>
            <person name="Magnuson J."/>
            <person name="Mondo S."/>
            <person name="Nolan M."/>
            <person name="Ohm R."/>
            <person name="Pangilinan J."/>
            <person name="Park H.-J."/>
            <person name="Ramirez L."/>
            <person name="Alfaro M."/>
            <person name="Sun H."/>
            <person name="Tritt A."/>
            <person name="Yoshinaga Y."/>
            <person name="Zwiers L.-H."/>
            <person name="Turgeon B."/>
            <person name="Goodwin S."/>
            <person name="Spatafora J."/>
            <person name="Crous P."/>
            <person name="Grigoriev I."/>
        </authorList>
    </citation>
    <scope>NUCLEOTIDE SEQUENCE</scope>
    <source>
        <strain evidence="1">SCOH1-5</strain>
    </source>
</reference>
<dbReference type="AlphaFoldDB" id="A0A6A6FLM0"/>
<evidence type="ECO:0000313" key="1">
    <source>
        <dbReference type="EMBL" id="KAF2214347.1"/>
    </source>
</evidence>
<sequence>MSPELHANISSHLILASSPLHPLSTNQTQHHHPTQPSFNKFFALHLNTYPVRSFKKNDFTEIPSHNLVTMKAEEKPEPENATAPPLTPIQFKSSPLYQKIHSKGDTTRGYICRFSRKKNAAKTKSQSMAEIIGRAGHAHPSTHKLVRGHLVYARKGPGKSSSHAKKMLPAARKSRKIASSSCVILINVFRTLHESSH</sequence>
<evidence type="ECO:0000313" key="2">
    <source>
        <dbReference type="Proteomes" id="UP000799539"/>
    </source>
</evidence>
<keyword evidence="2" id="KW-1185">Reference proteome</keyword>
<accession>A0A6A6FLM0</accession>
<dbReference type="Proteomes" id="UP000799539">
    <property type="component" value="Unassembled WGS sequence"/>
</dbReference>
<organism evidence="1 2">
    <name type="scientific">Cercospora zeae-maydis SCOH1-5</name>
    <dbReference type="NCBI Taxonomy" id="717836"/>
    <lineage>
        <taxon>Eukaryota</taxon>
        <taxon>Fungi</taxon>
        <taxon>Dikarya</taxon>
        <taxon>Ascomycota</taxon>
        <taxon>Pezizomycotina</taxon>
        <taxon>Dothideomycetes</taxon>
        <taxon>Dothideomycetidae</taxon>
        <taxon>Mycosphaerellales</taxon>
        <taxon>Mycosphaerellaceae</taxon>
        <taxon>Cercospora</taxon>
    </lineage>
</organism>
<dbReference type="EMBL" id="ML992668">
    <property type="protein sequence ID" value="KAF2214347.1"/>
    <property type="molecule type" value="Genomic_DNA"/>
</dbReference>
<feature type="non-terminal residue" evidence="1">
    <location>
        <position position="197"/>
    </location>
</feature>
<gene>
    <name evidence="1" type="ORF">CERZMDRAFT_90320</name>
</gene>
<protein>
    <submittedName>
        <fullName evidence="1">Uncharacterized protein</fullName>
    </submittedName>
</protein>
<name>A0A6A6FLM0_9PEZI</name>